<dbReference type="GO" id="GO:0005737">
    <property type="term" value="C:cytoplasm"/>
    <property type="evidence" value="ECO:0007669"/>
    <property type="project" value="UniProtKB-ARBA"/>
</dbReference>
<dbReference type="InterPro" id="IPR000315">
    <property type="entry name" value="Znf_B-box"/>
</dbReference>
<dbReference type="InterPro" id="IPR003877">
    <property type="entry name" value="SPRY_dom"/>
</dbReference>
<dbReference type="OrthoDB" id="6270329at2759"/>
<dbReference type="PRINTS" id="PR01407">
    <property type="entry name" value="BUTYPHLNCDUF"/>
</dbReference>
<feature type="domain" description="B30.2/SPRY" evidence="7">
    <location>
        <begin position="349"/>
        <end position="547"/>
    </location>
</feature>
<dbReference type="Pfam" id="PF13765">
    <property type="entry name" value="PRY"/>
    <property type="match status" value="1"/>
</dbReference>
<accession>A0A1S2ZH07</accession>
<dbReference type="Gene3D" id="4.10.830.40">
    <property type="match status" value="1"/>
</dbReference>
<evidence type="ECO:0000259" key="7">
    <source>
        <dbReference type="PROSITE" id="PS50188"/>
    </source>
</evidence>
<sequence>MSELELMVPGPLPGITTHPLLTLSTDSGPTDPAREEDMAPLGNSQGELEGQGNGSTEQGAPGGDLEEEILCDFCLGDSKVRAVKSCLTCMVNYCEEHLRPHQENSKLHSHELAEPVKDQDLRICPVHHSPLVAFCCPDRQCVCQECGQAEHKGHALVSLDAARRDKEAELRCTQSDLNRKLQLNENAIARLQANHKSVLVSVSEVKVVAEEQFGELLAAVRKAQADVMLFLEEKEQAALNQANGIKTHLEHRSTEMERTRQELEKIASLGNTVLFLEEYCKFKNTEDSSSPSIYIGFKDKLSGIRKAITDSTVHLIRLLEGYKEKLQEFAKEEEYDIRTQVSAFVERKYRTSKPEPTTRQQFLQYACDITLDPDTAHRYLRLQEDNRKVTNTTPWEHPYPDLPSRFVHWRQVLSQQSLYLHRYYFEVEITGAGTYVGLTCKGIDRKGEGRNGCISGNNFSWSLHWNGKEFTAWHSDTETPLKASPYRRLGIYVDFQGGSLSFYGVEPDAMTLVHKFDCKFSEPVYPAFWLSKKENAIRIVDLGEEPEKPASTSGQAAP</sequence>
<dbReference type="eggNOG" id="ENOG502QRVY">
    <property type="taxonomic scope" value="Eukaryota"/>
</dbReference>
<dbReference type="SMART" id="SM00589">
    <property type="entry name" value="PRY"/>
    <property type="match status" value="1"/>
</dbReference>
<gene>
    <name evidence="9" type="primary">TRIM16</name>
</gene>
<dbReference type="Pfam" id="PF25600">
    <property type="entry name" value="TRIM_CC"/>
    <property type="match status" value="1"/>
</dbReference>
<name>A0A1S2ZH07_ERIEU</name>
<keyword evidence="1" id="KW-0479">Metal-binding</keyword>
<evidence type="ECO:0000256" key="2">
    <source>
        <dbReference type="ARBA" id="ARBA00022771"/>
    </source>
</evidence>
<dbReference type="Pfam" id="PF00643">
    <property type="entry name" value="zf-B_box"/>
    <property type="match status" value="1"/>
</dbReference>
<dbReference type="SMART" id="SM00336">
    <property type="entry name" value="BBOX"/>
    <property type="match status" value="1"/>
</dbReference>
<dbReference type="Gene3D" id="3.30.160.60">
    <property type="entry name" value="Classic Zinc Finger"/>
    <property type="match status" value="1"/>
</dbReference>
<dbReference type="PANTHER" id="PTHR25465">
    <property type="entry name" value="B-BOX DOMAIN CONTAINING"/>
    <property type="match status" value="1"/>
</dbReference>
<dbReference type="PROSITE" id="PS50188">
    <property type="entry name" value="B302_SPRY"/>
    <property type="match status" value="1"/>
</dbReference>
<keyword evidence="8" id="KW-1185">Reference proteome</keyword>
<protein>
    <submittedName>
        <fullName evidence="9">Tripartite motif-containing protein 16 isoform X1</fullName>
    </submittedName>
</protein>
<dbReference type="SMART" id="SM00449">
    <property type="entry name" value="SPRY"/>
    <property type="match status" value="1"/>
</dbReference>
<dbReference type="CDD" id="cd19769">
    <property type="entry name" value="Bbox2_TRIM16-like"/>
    <property type="match status" value="1"/>
</dbReference>
<dbReference type="GO" id="GO:0008270">
    <property type="term" value="F:zinc ion binding"/>
    <property type="evidence" value="ECO:0007669"/>
    <property type="project" value="UniProtKB-KW"/>
</dbReference>
<organism evidence="8 9">
    <name type="scientific">Erinaceus europaeus</name>
    <name type="common">Western European hedgehog</name>
    <dbReference type="NCBI Taxonomy" id="9365"/>
    <lineage>
        <taxon>Eukaryota</taxon>
        <taxon>Metazoa</taxon>
        <taxon>Chordata</taxon>
        <taxon>Craniata</taxon>
        <taxon>Vertebrata</taxon>
        <taxon>Euteleostomi</taxon>
        <taxon>Mammalia</taxon>
        <taxon>Eutheria</taxon>
        <taxon>Laurasiatheria</taxon>
        <taxon>Eulipotyphla</taxon>
        <taxon>Erinaceidae</taxon>
        <taxon>Erinaceinae</taxon>
        <taxon>Erinaceus</taxon>
    </lineage>
</organism>
<dbReference type="InterPro" id="IPR058030">
    <property type="entry name" value="TRIM8/14/16/25/29/45/65_CC"/>
</dbReference>
<dbReference type="STRING" id="9365.ENSEEUP00000002503"/>
<feature type="region of interest" description="Disordered" evidence="5">
    <location>
        <begin position="1"/>
        <end position="61"/>
    </location>
</feature>
<evidence type="ECO:0000313" key="8">
    <source>
        <dbReference type="Proteomes" id="UP001652624"/>
    </source>
</evidence>
<dbReference type="SUPFAM" id="SSF57845">
    <property type="entry name" value="B-box zinc-binding domain"/>
    <property type="match status" value="1"/>
</dbReference>
<evidence type="ECO:0000256" key="4">
    <source>
        <dbReference type="PROSITE-ProRule" id="PRU00024"/>
    </source>
</evidence>
<evidence type="ECO:0000256" key="5">
    <source>
        <dbReference type="SAM" id="MobiDB-lite"/>
    </source>
</evidence>
<dbReference type="FunCoup" id="A0A1S2ZH07">
    <property type="interactions" value="58"/>
</dbReference>
<dbReference type="PROSITE" id="PS50119">
    <property type="entry name" value="ZF_BBOX"/>
    <property type="match status" value="1"/>
</dbReference>
<dbReference type="Pfam" id="PF00622">
    <property type="entry name" value="SPRY"/>
    <property type="match status" value="1"/>
</dbReference>
<evidence type="ECO:0000259" key="6">
    <source>
        <dbReference type="PROSITE" id="PS50119"/>
    </source>
</evidence>
<dbReference type="AlphaFoldDB" id="A0A1S2ZH07"/>
<dbReference type="InterPro" id="IPR043136">
    <property type="entry name" value="B30.2/SPRY_sf"/>
</dbReference>
<evidence type="ECO:0000256" key="3">
    <source>
        <dbReference type="ARBA" id="ARBA00022833"/>
    </source>
</evidence>
<dbReference type="InterPro" id="IPR003879">
    <property type="entry name" value="Butyrophylin_SPRY"/>
</dbReference>
<dbReference type="CDD" id="cd19839">
    <property type="entry name" value="Bbox1_TRIM16"/>
    <property type="match status" value="1"/>
</dbReference>
<proteinExistence type="predicted"/>
<dbReference type="InterPro" id="IPR051051">
    <property type="entry name" value="E3_ubiq-ligase_TRIM/RNF"/>
</dbReference>
<dbReference type="CTD" id="10626"/>
<dbReference type="SUPFAM" id="SSF49899">
    <property type="entry name" value="Concanavalin A-like lectins/glucanases"/>
    <property type="match status" value="1"/>
</dbReference>
<feature type="domain" description="B box-type" evidence="6">
    <location>
        <begin position="119"/>
        <end position="159"/>
    </location>
</feature>
<evidence type="ECO:0000256" key="1">
    <source>
        <dbReference type="ARBA" id="ARBA00022723"/>
    </source>
</evidence>
<dbReference type="InterPro" id="IPR013320">
    <property type="entry name" value="ConA-like_dom_sf"/>
</dbReference>
<dbReference type="Proteomes" id="UP001652624">
    <property type="component" value="Chromosome 12"/>
</dbReference>
<evidence type="ECO:0000313" key="9">
    <source>
        <dbReference type="RefSeq" id="XP_007519247.1"/>
    </source>
</evidence>
<dbReference type="RefSeq" id="XP_007519247.1">
    <property type="nucleotide sequence ID" value="XM_007519185.3"/>
</dbReference>
<keyword evidence="2 4" id="KW-0863">Zinc-finger</keyword>
<dbReference type="PANTHER" id="PTHR25465:SF10">
    <property type="entry name" value="TRIPARTITE MOTIF-CONTAINING PROTEIN 16-RELATED"/>
    <property type="match status" value="1"/>
</dbReference>
<dbReference type="InParanoid" id="A0A1S2ZH07"/>
<dbReference type="InterPro" id="IPR001870">
    <property type="entry name" value="B30.2/SPRY"/>
</dbReference>
<dbReference type="CDD" id="cd12890">
    <property type="entry name" value="SPRY_PRY_TRIM16"/>
    <property type="match status" value="1"/>
</dbReference>
<dbReference type="Gene3D" id="2.60.120.920">
    <property type="match status" value="1"/>
</dbReference>
<dbReference type="InterPro" id="IPR006574">
    <property type="entry name" value="PRY"/>
</dbReference>
<reference evidence="9" key="1">
    <citation type="submission" date="2025-08" db="UniProtKB">
        <authorList>
            <consortium name="RefSeq"/>
        </authorList>
    </citation>
    <scope>IDENTIFICATION</scope>
</reference>
<dbReference type="GeneID" id="103110038"/>
<keyword evidence="3" id="KW-0862">Zinc</keyword>